<sequence length="290" mass="34063">MKYLLLFIGLLYYHVNVLAQETINWYHPNFPPANFVEGLMEGLGHNDQAEKFIASHMPNYNHNYITASYQRIIHNLKFNQGCSVGISKNPEREKKLFFSIPYLLTFPNGVIIKEEQFKQFSRYLEKNGTISVKRLLNDERLIAGIADGRKYQSFIDMELERHRSKDNIMVRSSTDVFSGLLQMLDRERIDYIFGFPEELAYHTSLGVLENKMQFIPISEMPRFLTSYVVCSKTRSGQKAIDEINLVLTKYRTTPEFLRFYEFWLDFDSKKRHKRISLTELSSSVKKAPLR</sequence>
<dbReference type="Proteomes" id="UP001157186">
    <property type="component" value="Unassembled WGS sequence"/>
</dbReference>
<reference evidence="1 2" key="1">
    <citation type="submission" date="2023-03" db="EMBL/GenBank/DDBJ databases">
        <title>Draft genome sequence of Thalassotalea insulae KCTC 62186T.</title>
        <authorList>
            <person name="Sawabe T."/>
        </authorList>
    </citation>
    <scope>NUCLEOTIDE SEQUENCE [LARGE SCALE GENOMIC DNA]</scope>
    <source>
        <strain evidence="1 2">KCTC 62186</strain>
    </source>
</reference>
<dbReference type="NCBIfam" id="TIGR02285">
    <property type="entry name" value="TIGR02285 family protein"/>
    <property type="match status" value="1"/>
</dbReference>
<dbReference type="SUPFAM" id="SSF53850">
    <property type="entry name" value="Periplasmic binding protein-like II"/>
    <property type="match status" value="1"/>
</dbReference>
<dbReference type="RefSeq" id="WP_284245121.1">
    <property type="nucleotide sequence ID" value="NZ_BSST01000001.1"/>
</dbReference>
<comment type="caution">
    <text evidence="1">The sequence shown here is derived from an EMBL/GenBank/DDBJ whole genome shotgun (WGS) entry which is preliminary data.</text>
</comment>
<evidence type="ECO:0000313" key="2">
    <source>
        <dbReference type="Proteomes" id="UP001157186"/>
    </source>
</evidence>
<dbReference type="InterPro" id="IPR011972">
    <property type="entry name" value="CHP02285"/>
</dbReference>
<dbReference type="EMBL" id="BSST01000001">
    <property type="protein sequence ID" value="GLX79220.1"/>
    <property type="molecule type" value="Genomic_DNA"/>
</dbReference>
<organism evidence="1 2">
    <name type="scientific">Thalassotalea insulae</name>
    <dbReference type="NCBI Taxonomy" id="2056778"/>
    <lineage>
        <taxon>Bacteria</taxon>
        <taxon>Pseudomonadati</taxon>
        <taxon>Pseudomonadota</taxon>
        <taxon>Gammaproteobacteria</taxon>
        <taxon>Alteromonadales</taxon>
        <taxon>Colwelliaceae</taxon>
        <taxon>Thalassotalea</taxon>
    </lineage>
</organism>
<name>A0ABQ6GWW7_9GAMM</name>
<evidence type="ECO:0008006" key="3">
    <source>
        <dbReference type="Google" id="ProtNLM"/>
    </source>
</evidence>
<dbReference type="Gene3D" id="3.40.190.10">
    <property type="entry name" value="Periplasmic binding protein-like II"/>
    <property type="match status" value="2"/>
</dbReference>
<gene>
    <name evidence="1" type="ORF">tinsulaeT_25600</name>
</gene>
<proteinExistence type="predicted"/>
<accession>A0ABQ6GWW7</accession>
<evidence type="ECO:0000313" key="1">
    <source>
        <dbReference type="EMBL" id="GLX79220.1"/>
    </source>
</evidence>
<protein>
    <recommendedName>
        <fullName evidence="3">Solute-binding protein family 3/N-terminal domain-containing protein</fullName>
    </recommendedName>
</protein>
<keyword evidence="2" id="KW-1185">Reference proteome</keyword>